<dbReference type="NCBIfam" id="NF009774">
    <property type="entry name" value="PRK13271.1"/>
    <property type="match status" value="1"/>
</dbReference>
<proteinExistence type="predicted"/>
<accession>A0A1J5SCJ5</accession>
<dbReference type="GO" id="GO:0004555">
    <property type="term" value="F:alpha,alpha-trehalase activity"/>
    <property type="evidence" value="ECO:0007669"/>
    <property type="project" value="UniProtKB-EC"/>
</dbReference>
<dbReference type="NCBIfam" id="NF009773">
    <property type="entry name" value="PRK13270.1"/>
    <property type="match status" value="1"/>
</dbReference>
<dbReference type="InterPro" id="IPR018232">
    <property type="entry name" value="Glyco_hydro_37_CS"/>
</dbReference>
<gene>
    <name evidence="3" type="primary">treA</name>
    <name evidence="3" type="ORF">GALL_199980</name>
</gene>
<protein>
    <submittedName>
        <fullName evidence="3">Periplasmic trehalase</fullName>
        <ecNumber evidence="3">3.2.1.28</ecNumber>
    </submittedName>
</protein>
<dbReference type="GO" id="GO:0005993">
    <property type="term" value="P:trehalose catabolic process"/>
    <property type="evidence" value="ECO:0007669"/>
    <property type="project" value="TreeGrafter"/>
</dbReference>
<dbReference type="EMBL" id="MLJW01000125">
    <property type="protein sequence ID" value="OIQ97949.1"/>
    <property type="molecule type" value="Genomic_DNA"/>
</dbReference>
<dbReference type="PROSITE" id="PS00927">
    <property type="entry name" value="TREHALASE_1"/>
    <property type="match status" value="1"/>
</dbReference>
<evidence type="ECO:0000256" key="2">
    <source>
        <dbReference type="ARBA" id="ARBA00023295"/>
    </source>
</evidence>
<comment type="caution">
    <text evidence="3">The sequence shown here is derived from an EMBL/GenBank/DDBJ whole genome shotgun (WGS) entry which is preliminary data.</text>
</comment>
<dbReference type="EC" id="3.2.1.28" evidence="3"/>
<dbReference type="PRINTS" id="PR00744">
    <property type="entry name" value="GLHYDRLASE37"/>
</dbReference>
<dbReference type="InterPro" id="IPR008928">
    <property type="entry name" value="6-hairpin_glycosidase_sf"/>
</dbReference>
<dbReference type="InterPro" id="IPR012341">
    <property type="entry name" value="6hp_glycosidase-like_sf"/>
</dbReference>
<name>A0A1J5SCJ5_9ZZZZ</name>
<organism evidence="3">
    <name type="scientific">mine drainage metagenome</name>
    <dbReference type="NCBI Taxonomy" id="410659"/>
    <lineage>
        <taxon>unclassified sequences</taxon>
        <taxon>metagenomes</taxon>
        <taxon>ecological metagenomes</taxon>
    </lineage>
</organism>
<dbReference type="PANTHER" id="PTHR23403">
    <property type="entry name" value="TREHALASE"/>
    <property type="match status" value="1"/>
</dbReference>
<keyword evidence="1 3" id="KW-0378">Hydrolase</keyword>
<dbReference type="Pfam" id="PF01204">
    <property type="entry name" value="Trehalase"/>
    <property type="match status" value="1"/>
</dbReference>
<evidence type="ECO:0000313" key="3">
    <source>
        <dbReference type="EMBL" id="OIQ97949.1"/>
    </source>
</evidence>
<dbReference type="InterPro" id="IPR001661">
    <property type="entry name" value="Glyco_hydro_37"/>
</dbReference>
<dbReference type="Gene3D" id="1.50.10.10">
    <property type="match status" value="1"/>
</dbReference>
<dbReference type="PANTHER" id="PTHR23403:SF1">
    <property type="entry name" value="TREHALASE"/>
    <property type="match status" value="1"/>
</dbReference>
<evidence type="ECO:0000256" key="1">
    <source>
        <dbReference type="ARBA" id="ARBA00022801"/>
    </source>
</evidence>
<dbReference type="AlphaFoldDB" id="A0A1J5SCJ5"/>
<dbReference type="SUPFAM" id="SSF48208">
    <property type="entry name" value="Six-hairpin glycosidases"/>
    <property type="match status" value="1"/>
</dbReference>
<reference evidence="3" key="1">
    <citation type="submission" date="2016-10" db="EMBL/GenBank/DDBJ databases">
        <title>Sequence of Gallionella enrichment culture.</title>
        <authorList>
            <person name="Poehlein A."/>
            <person name="Muehling M."/>
            <person name="Daniel R."/>
        </authorList>
    </citation>
    <scope>NUCLEOTIDE SEQUENCE</scope>
</reference>
<sequence>MTKMFFIESLNELYIDVQSKEIFHDSKFFVDCIPKFPVDEILKKYSIEKTKENFDLKLFVTENFSFPAEIDTHYHSAGKTIQQHIEQLWSVLKRNPDGQSGTLIPLPNSYIVPGGRFREVYYWDTYFTMLGLQISKRIDLIENMIENFSHLIHEIGFIPNGNRTYYLGRSQPPFFSLMIKLLSEEKGENVLLKYADALEKEYQFWMDGEDKLTQTNNSFRRVVLLPDGSVLNRYWDDNDTPRPEAYAEDMQIAKLVNTDAAKVYRDIRAAAESGWDFSSRWFKEPGKMQTIQTTALIPVDLNCLMLHLEETLLQIFELKNDEIKINSFKQKISQRKKSIQTFCWNEEAGFYFDYHFLKAKRTLHYNLAAVYPLFFSVATQEQSNKVASIIEEKFLQSGGVVTTIQTTGQQWDAPNGWAPLQWITYKGLMNYNHHSLAKKIKENWMSANEKVYAASGKMMEKYNVMDTNTKAGGGEYPNQDGFGWTNAVYLKLLNE</sequence>
<keyword evidence="2 3" id="KW-0326">Glycosidase</keyword>
<dbReference type="PROSITE" id="PS00928">
    <property type="entry name" value="TREHALASE_2"/>
    <property type="match status" value="1"/>
</dbReference>